<accession>L0B0X1</accession>
<dbReference type="SUPFAM" id="SSF52113">
    <property type="entry name" value="BRCT domain"/>
    <property type="match status" value="1"/>
</dbReference>
<dbReference type="PROSITE" id="PS50172">
    <property type="entry name" value="BRCT"/>
    <property type="match status" value="1"/>
</dbReference>
<proteinExistence type="predicted"/>
<dbReference type="KEGG" id="beq:BEWA_008720"/>
<dbReference type="eggNOG" id="ENOG502TN53">
    <property type="taxonomic scope" value="Eukaryota"/>
</dbReference>
<dbReference type="InterPro" id="IPR036420">
    <property type="entry name" value="BRCT_dom_sf"/>
</dbReference>
<evidence type="ECO:0000256" key="1">
    <source>
        <dbReference type="SAM" id="MobiDB-lite"/>
    </source>
</evidence>
<feature type="domain" description="BRCT" evidence="2">
    <location>
        <begin position="222"/>
        <end position="298"/>
    </location>
</feature>
<keyword evidence="4" id="KW-1185">Reference proteome</keyword>
<gene>
    <name evidence="3" type="ORF">BEWA_008720</name>
</gene>
<dbReference type="InterPro" id="IPR001357">
    <property type="entry name" value="BRCT_dom"/>
</dbReference>
<dbReference type="EMBL" id="CP001670">
    <property type="protein sequence ID" value="AFZ81460.1"/>
    <property type="molecule type" value="Genomic_DNA"/>
</dbReference>
<dbReference type="VEuPathDB" id="PiroplasmaDB:BEWA_008720"/>
<dbReference type="AlphaFoldDB" id="L0B0X1"/>
<protein>
    <recommendedName>
        <fullName evidence="2">BRCT domain-containing protein</fullName>
    </recommendedName>
</protein>
<feature type="region of interest" description="Disordered" evidence="1">
    <location>
        <begin position="181"/>
        <end position="204"/>
    </location>
</feature>
<evidence type="ECO:0000259" key="2">
    <source>
        <dbReference type="PROSITE" id="PS50172"/>
    </source>
</evidence>
<dbReference type="GeneID" id="15806308"/>
<reference evidence="3 4" key="1">
    <citation type="journal article" date="2012" name="BMC Genomics">
        <title>Comparative genomic analysis and phylogenetic position of Theileria equi.</title>
        <authorList>
            <person name="Kappmeyer L.S."/>
            <person name="Thiagarajan M."/>
            <person name="Herndon D.R."/>
            <person name="Ramsay J.D."/>
            <person name="Caler E."/>
            <person name="Djikeng A."/>
            <person name="Gillespie J.J."/>
            <person name="Lau A.O."/>
            <person name="Roalson E.H."/>
            <person name="Silva J.C."/>
            <person name="Silva M.G."/>
            <person name="Suarez C.E."/>
            <person name="Ueti M.W."/>
            <person name="Nene V.M."/>
            <person name="Mealey R.H."/>
            <person name="Knowles D.P."/>
            <person name="Brayton K.A."/>
        </authorList>
    </citation>
    <scope>NUCLEOTIDE SEQUENCE [LARGE SCALE GENOMIC DNA]</scope>
    <source>
        <strain evidence="3 4">WA</strain>
    </source>
</reference>
<sequence length="508" mass="58203">MPISTNSVYNSVFLEDRVFYNVMEDGLWYKKIICLVGFDDTLEECKALCMHLLTSLIDKGASVLKYPNKNLDSKLSSAIDYYLCNYSMGYDIRPKTALDSKFVTPIWLYSCSRDDTIYNTNTLPIFKANLTFYPLKFAYSGVKISVFGASRCITRDNTFRASDSVTRSIDSQIRYPSSFPGSFESGTNSASVSSRISTDNRDGMPSSFTKPAKVIKYNLDTIARFIRHCGFTYMDCTAIRNGTADLSGTVYFLLCRSMDEDIDQSIVELSDRIPCISIEWLYDTYISGKMENINKYLVKLDFYDHTNMSVRKRKLERKRSIYHNKVLCFSYLSAIENGLSSNDYRDIGALNVYIVNPVYVLAPWAIEEVSCDKERQMYNNISLIDDKQLMLFLSKEECKNNGLGLFAELSLLLDNALENDSRCKRLNIRNIKVYTSPINKTPREEDLLQIPSELIEGQTLINYIKSGKHINTFNLYDLADSITFVEVENLSQYQDEAIEESNRQLHAR</sequence>
<organism evidence="3 4">
    <name type="scientific">Theileria equi strain WA</name>
    <dbReference type="NCBI Taxonomy" id="1537102"/>
    <lineage>
        <taxon>Eukaryota</taxon>
        <taxon>Sar</taxon>
        <taxon>Alveolata</taxon>
        <taxon>Apicomplexa</taxon>
        <taxon>Aconoidasida</taxon>
        <taxon>Piroplasmida</taxon>
        <taxon>Theileriidae</taxon>
        <taxon>Theileria</taxon>
    </lineage>
</organism>
<evidence type="ECO:0000313" key="3">
    <source>
        <dbReference type="EMBL" id="AFZ81460.1"/>
    </source>
</evidence>
<dbReference type="OrthoDB" id="363344at2759"/>
<feature type="compositionally biased region" description="Polar residues" evidence="1">
    <location>
        <begin position="184"/>
        <end position="197"/>
    </location>
</feature>
<dbReference type="RefSeq" id="XP_004831126.1">
    <property type="nucleotide sequence ID" value="XM_004831069.1"/>
</dbReference>
<evidence type="ECO:0000313" key="4">
    <source>
        <dbReference type="Proteomes" id="UP000031512"/>
    </source>
</evidence>
<name>L0B0X1_THEEQ</name>
<dbReference type="Proteomes" id="UP000031512">
    <property type="component" value="Chromosome 3"/>
</dbReference>